<gene>
    <name evidence="2" type="ORF">CANINC_004368</name>
</gene>
<dbReference type="PANTHER" id="PTHR12674:SF2">
    <property type="entry name" value="PREFOLDIN SUBUNIT 5"/>
    <property type="match status" value="1"/>
</dbReference>
<dbReference type="Proteomes" id="UP000307173">
    <property type="component" value="Unassembled WGS sequence"/>
</dbReference>
<dbReference type="GO" id="GO:0016272">
    <property type="term" value="C:prefoldin complex"/>
    <property type="evidence" value="ECO:0007669"/>
    <property type="project" value="InterPro"/>
</dbReference>
<evidence type="ECO:0000313" key="3">
    <source>
        <dbReference type="Proteomes" id="UP000307173"/>
    </source>
</evidence>
<dbReference type="InterPro" id="IPR004127">
    <property type="entry name" value="Prefoldin_subunit_alpha"/>
</dbReference>
<keyword evidence="3" id="KW-1185">Reference proteome</keyword>
<dbReference type="STRING" id="52247.A0A4V4NF88"/>
<dbReference type="GO" id="GO:0051082">
    <property type="term" value="F:unfolded protein binding"/>
    <property type="evidence" value="ECO:0007669"/>
    <property type="project" value="InterPro"/>
</dbReference>
<dbReference type="CDD" id="cd23157">
    <property type="entry name" value="Prefoldin_5"/>
    <property type="match status" value="1"/>
</dbReference>
<dbReference type="Gene3D" id="1.10.287.370">
    <property type="match status" value="1"/>
</dbReference>
<dbReference type="EMBL" id="SELW01000652">
    <property type="protein sequence ID" value="TID15838.1"/>
    <property type="molecule type" value="Genomic_DNA"/>
</dbReference>
<comment type="caution">
    <text evidence="2">The sequence shown here is derived from an EMBL/GenBank/DDBJ whole genome shotgun (WGS) entry which is preliminary data.</text>
</comment>
<sequence>MAFKQNTQQELIHLQSSYDALLLAQSKYKDCINSVNLIEDNRESESTDKEMFIPLTSSLYVRGKNQVENFKIDIGTGYFVEKNQEESISFFKKRIDKLNGDAVKLKALITEKVSLMQTIDAIIREKIIASQRAQQEAQTKEAPVASK</sequence>
<dbReference type="InterPro" id="IPR009053">
    <property type="entry name" value="Prefoldin"/>
</dbReference>
<name>A0A4V4NF88_9ASCO</name>
<organism evidence="2 3">
    <name type="scientific">Pichia inconspicua</name>
    <dbReference type="NCBI Taxonomy" id="52247"/>
    <lineage>
        <taxon>Eukaryota</taxon>
        <taxon>Fungi</taxon>
        <taxon>Dikarya</taxon>
        <taxon>Ascomycota</taxon>
        <taxon>Saccharomycotina</taxon>
        <taxon>Pichiomycetes</taxon>
        <taxon>Pichiales</taxon>
        <taxon>Pichiaceae</taxon>
        <taxon>Pichia</taxon>
    </lineage>
</organism>
<dbReference type="GO" id="GO:1990113">
    <property type="term" value="P:RNA polymerase I assembly"/>
    <property type="evidence" value="ECO:0007669"/>
    <property type="project" value="TreeGrafter"/>
</dbReference>
<reference evidence="2 3" key="1">
    <citation type="journal article" date="2019" name="Front. Genet.">
        <title>Whole-Genome Sequencing of the Opportunistic Yeast Pathogen Candida inconspicua Uncovers Its Hybrid Origin.</title>
        <authorList>
            <person name="Mixao V."/>
            <person name="Hansen A.P."/>
            <person name="Saus E."/>
            <person name="Boekhout T."/>
            <person name="Lass-Florl C."/>
            <person name="Gabaldon T."/>
        </authorList>
    </citation>
    <scope>NUCLEOTIDE SEQUENCE [LARGE SCALE GENOMIC DNA]</scope>
    <source>
        <strain evidence="2 3">CBS 180</strain>
    </source>
</reference>
<proteinExistence type="inferred from homology"/>
<protein>
    <recommendedName>
        <fullName evidence="4">Prefoldin, alpha subunit</fullName>
    </recommendedName>
</protein>
<dbReference type="SUPFAM" id="SSF46579">
    <property type="entry name" value="Prefoldin"/>
    <property type="match status" value="1"/>
</dbReference>
<dbReference type="GO" id="GO:0006457">
    <property type="term" value="P:protein folding"/>
    <property type="evidence" value="ECO:0007669"/>
    <property type="project" value="InterPro"/>
</dbReference>
<dbReference type="InterPro" id="IPR011599">
    <property type="entry name" value="PFD_alpha_archaea"/>
</dbReference>
<evidence type="ECO:0008006" key="4">
    <source>
        <dbReference type="Google" id="ProtNLM"/>
    </source>
</evidence>
<comment type="similarity">
    <text evidence="1">Belongs to the prefoldin subunit alpha family.</text>
</comment>
<dbReference type="GO" id="GO:1990115">
    <property type="term" value="P:RNA polymerase III assembly"/>
    <property type="evidence" value="ECO:0007669"/>
    <property type="project" value="TreeGrafter"/>
</dbReference>
<dbReference type="NCBIfam" id="TIGR00293">
    <property type="entry name" value="prefoldin subunit alpha"/>
    <property type="match status" value="1"/>
</dbReference>
<dbReference type="OrthoDB" id="10267474at2759"/>
<accession>A0A4V4NF88</accession>
<evidence type="ECO:0000313" key="2">
    <source>
        <dbReference type="EMBL" id="TID15838.1"/>
    </source>
</evidence>
<evidence type="ECO:0000256" key="1">
    <source>
        <dbReference type="ARBA" id="ARBA00010048"/>
    </source>
</evidence>
<dbReference type="AlphaFoldDB" id="A0A4V4NF88"/>
<dbReference type="PANTHER" id="PTHR12674">
    <property type="entry name" value="PREFOLDIN SUBUNIT 5"/>
    <property type="match status" value="1"/>
</dbReference>
<dbReference type="GO" id="GO:0005737">
    <property type="term" value="C:cytoplasm"/>
    <property type="evidence" value="ECO:0007669"/>
    <property type="project" value="TreeGrafter"/>
</dbReference>
<dbReference type="Pfam" id="PF02996">
    <property type="entry name" value="Prefoldin"/>
    <property type="match status" value="1"/>
</dbReference>
<dbReference type="GO" id="GO:1990114">
    <property type="term" value="P:RNA polymerase II core complex assembly"/>
    <property type="evidence" value="ECO:0007669"/>
    <property type="project" value="TreeGrafter"/>
</dbReference>